<reference evidence="3" key="1">
    <citation type="journal article" date="2019" name="Int. J. Syst. Evol. Microbiol.">
        <title>The Global Catalogue of Microorganisms (GCM) 10K type strain sequencing project: providing services to taxonomists for standard genome sequencing and annotation.</title>
        <authorList>
            <consortium name="The Broad Institute Genomics Platform"/>
            <consortium name="The Broad Institute Genome Sequencing Center for Infectious Disease"/>
            <person name="Wu L."/>
            <person name="Ma J."/>
        </authorList>
    </citation>
    <scope>NUCLEOTIDE SEQUENCE [LARGE SCALE GENOMIC DNA]</scope>
    <source>
        <strain evidence="3">CCM 7756</strain>
    </source>
</reference>
<sequence length="259" mass="28271">MKVPKYLLASLAVTAILAGCQGGAPEDDAEMSSDESAVETTETPTTEVEDRQLSEIETDDDSLAKILEQAEGIESYEAILDLTAAVDGGQPEKLEADVRFKDGDPPALHLMAEGEDRTISKDGTTFYNNGTDWIDISDSINVSQLYHVTYKNAVLSFADIKSELELEETDDELIYTLQGKSDAVFETFEALFAVEFGNIDTSQLTNDVEIIVDKQDSLIRSMAYDAEGEDAEGTYELSGEVTFTSFNDIGEIALPEMAQ</sequence>
<dbReference type="Gene3D" id="2.50.20.20">
    <property type="match status" value="1"/>
</dbReference>
<feature type="compositionally biased region" description="Acidic residues" evidence="1">
    <location>
        <begin position="25"/>
        <end position="37"/>
    </location>
</feature>
<gene>
    <name evidence="2" type="ORF">ACFOEO_03555</name>
</gene>
<dbReference type="PROSITE" id="PS51257">
    <property type="entry name" value="PROKAR_LIPOPROTEIN"/>
    <property type="match status" value="1"/>
</dbReference>
<accession>A0ABV7N263</accession>
<feature type="region of interest" description="Disordered" evidence="1">
    <location>
        <begin position="24"/>
        <end position="51"/>
    </location>
</feature>
<dbReference type="Proteomes" id="UP001595637">
    <property type="component" value="Unassembled WGS sequence"/>
</dbReference>
<organism evidence="2 3">
    <name type="scientific">Salinicoccus sesuvii</name>
    <dbReference type="NCBI Taxonomy" id="868281"/>
    <lineage>
        <taxon>Bacteria</taxon>
        <taxon>Bacillati</taxon>
        <taxon>Bacillota</taxon>
        <taxon>Bacilli</taxon>
        <taxon>Bacillales</taxon>
        <taxon>Staphylococcaceae</taxon>
        <taxon>Salinicoccus</taxon>
    </lineage>
</organism>
<proteinExistence type="predicted"/>
<evidence type="ECO:0000256" key="1">
    <source>
        <dbReference type="SAM" id="MobiDB-lite"/>
    </source>
</evidence>
<dbReference type="EMBL" id="JBHRVQ010000001">
    <property type="protein sequence ID" value="MFC3387677.1"/>
    <property type="molecule type" value="Genomic_DNA"/>
</dbReference>
<evidence type="ECO:0000313" key="2">
    <source>
        <dbReference type="EMBL" id="MFC3387677.1"/>
    </source>
</evidence>
<comment type="caution">
    <text evidence="2">The sequence shown here is derived from an EMBL/GenBank/DDBJ whole genome shotgun (WGS) entry which is preliminary data.</text>
</comment>
<evidence type="ECO:0008006" key="4">
    <source>
        <dbReference type="Google" id="ProtNLM"/>
    </source>
</evidence>
<dbReference type="RefSeq" id="WP_380651944.1">
    <property type="nucleotide sequence ID" value="NZ_JBHRVQ010000001.1"/>
</dbReference>
<protein>
    <recommendedName>
        <fullName evidence="4">Lipoprotein</fullName>
    </recommendedName>
</protein>
<name>A0ABV7N263_9STAP</name>
<evidence type="ECO:0000313" key="3">
    <source>
        <dbReference type="Proteomes" id="UP001595637"/>
    </source>
</evidence>
<keyword evidence="3" id="KW-1185">Reference proteome</keyword>